<feature type="transmembrane region" description="Helical" evidence="1">
    <location>
        <begin position="82"/>
        <end position="102"/>
    </location>
</feature>
<comment type="caution">
    <text evidence="2">The sequence shown here is derived from an EMBL/GenBank/DDBJ whole genome shotgun (WGS) entry which is preliminary data.</text>
</comment>
<name>A0A5C4MJX0_9ACTN</name>
<evidence type="ECO:0000313" key="2">
    <source>
        <dbReference type="EMBL" id="TNC45999.1"/>
    </source>
</evidence>
<dbReference type="AlphaFoldDB" id="A0A5C4MJX0"/>
<keyword evidence="2" id="KW-0808">Transferase</keyword>
<keyword evidence="1" id="KW-0472">Membrane</keyword>
<feature type="transmembrane region" description="Helical" evidence="1">
    <location>
        <begin position="122"/>
        <end position="140"/>
    </location>
</feature>
<dbReference type="EMBL" id="VDFR01000063">
    <property type="protein sequence ID" value="TNC45999.1"/>
    <property type="molecule type" value="Genomic_DNA"/>
</dbReference>
<feature type="transmembrane region" description="Helical" evidence="1">
    <location>
        <begin position="27"/>
        <end position="49"/>
    </location>
</feature>
<reference evidence="2 3" key="1">
    <citation type="submission" date="2019-05" db="EMBL/GenBank/DDBJ databases">
        <title>Mumia sp. nov., isolated from the intestinal contents of plateau pika (Ochotona curzoniae) in the Qinghai-Tibet plateau of China.</title>
        <authorList>
            <person name="Tian Z."/>
        </authorList>
    </citation>
    <scope>NUCLEOTIDE SEQUENCE [LARGE SCALE GENOMIC DNA]</scope>
    <source>
        <strain evidence="3">527</strain>
    </source>
</reference>
<feature type="transmembrane region" description="Helical" evidence="1">
    <location>
        <begin position="147"/>
        <end position="165"/>
    </location>
</feature>
<dbReference type="Proteomes" id="UP000306740">
    <property type="component" value="Unassembled WGS sequence"/>
</dbReference>
<keyword evidence="1" id="KW-0812">Transmembrane</keyword>
<dbReference type="RefSeq" id="WP_228551835.1">
    <property type="nucleotide sequence ID" value="NZ_VDFR01000063.1"/>
</dbReference>
<gene>
    <name evidence="2" type="ORF">FHE65_14180</name>
</gene>
<evidence type="ECO:0000313" key="3">
    <source>
        <dbReference type="Proteomes" id="UP000306740"/>
    </source>
</evidence>
<dbReference type="GO" id="GO:0016301">
    <property type="term" value="F:kinase activity"/>
    <property type="evidence" value="ECO:0007669"/>
    <property type="project" value="UniProtKB-KW"/>
</dbReference>
<keyword evidence="2" id="KW-0418">Kinase</keyword>
<accession>A0A5C4MJX0</accession>
<evidence type="ECO:0000256" key="1">
    <source>
        <dbReference type="SAM" id="Phobius"/>
    </source>
</evidence>
<feature type="transmembrane region" description="Helical" evidence="1">
    <location>
        <begin position="55"/>
        <end position="75"/>
    </location>
</feature>
<feature type="non-terminal residue" evidence="2">
    <location>
        <position position="167"/>
    </location>
</feature>
<organism evidence="2 3">
    <name type="scientific">Mumia zhuanghuii</name>
    <dbReference type="NCBI Taxonomy" id="2585211"/>
    <lineage>
        <taxon>Bacteria</taxon>
        <taxon>Bacillati</taxon>
        <taxon>Actinomycetota</taxon>
        <taxon>Actinomycetes</taxon>
        <taxon>Propionibacteriales</taxon>
        <taxon>Nocardioidaceae</taxon>
        <taxon>Mumia</taxon>
    </lineage>
</organism>
<protein>
    <submittedName>
        <fullName evidence="2">Two-component sensor histidine kinase</fullName>
    </submittedName>
</protein>
<proteinExistence type="predicted"/>
<keyword evidence="1" id="KW-1133">Transmembrane helix</keyword>
<sequence length="167" mass="17432">MTDPAAPAALPGAVPTPADGAPRTARAVVVAAWMLGLGALALYVLTTPMMGADSLFVVVDVSVALVYGAVAGVLLARRRHPVSWLLALAAIGGGMAAFGGAYRGAVDAWGWPQLMWVETWFGWAWVPGTVGLFIVVPWLMRDRALGPWARAGVTLGVVTTLVLTVQR</sequence>